<dbReference type="OrthoDB" id="161814at2759"/>
<comment type="subcellular location">
    <subcellularLocation>
        <location evidence="4">Membrane</location>
        <topology evidence="4">Multi-pass membrane protein</topology>
    </subcellularLocation>
</comment>
<evidence type="ECO:0000256" key="2">
    <source>
        <dbReference type="ARBA" id="ARBA00022989"/>
    </source>
</evidence>
<evidence type="ECO:0000256" key="1">
    <source>
        <dbReference type="ARBA" id="ARBA00022692"/>
    </source>
</evidence>
<dbReference type="AlphaFoldDB" id="A0A3P6TCD0"/>
<gene>
    <name evidence="5" type="ORF">NLS_LOCUS5130</name>
</gene>
<keyword evidence="2 4" id="KW-1133">Transmembrane helix</keyword>
<protein>
    <recommendedName>
        <fullName evidence="4">Copper transport protein</fullName>
    </recommendedName>
</protein>
<accession>A0A3P6TCD0</accession>
<keyword evidence="1 4" id="KW-0812">Transmembrane</keyword>
<dbReference type="OMA" id="QHEYHET"/>
<dbReference type="GO" id="GO:0016020">
    <property type="term" value="C:membrane"/>
    <property type="evidence" value="ECO:0007669"/>
    <property type="project" value="UniProtKB-SubCell"/>
</dbReference>
<evidence type="ECO:0000313" key="5">
    <source>
        <dbReference type="EMBL" id="VDK80999.1"/>
    </source>
</evidence>
<dbReference type="PANTHER" id="PTHR12483:SF127">
    <property type="entry name" value="COPPER TRANSPORT PROTEIN"/>
    <property type="match status" value="1"/>
</dbReference>
<name>A0A3P6TCD0_LITSI</name>
<organism evidence="5 6">
    <name type="scientific">Litomosoides sigmodontis</name>
    <name type="common">Filarial nematode worm</name>
    <dbReference type="NCBI Taxonomy" id="42156"/>
    <lineage>
        <taxon>Eukaryota</taxon>
        <taxon>Metazoa</taxon>
        <taxon>Ecdysozoa</taxon>
        <taxon>Nematoda</taxon>
        <taxon>Chromadorea</taxon>
        <taxon>Rhabditida</taxon>
        <taxon>Spirurina</taxon>
        <taxon>Spiruromorpha</taxon>
        <taxon>Filarioidea</taxon>
        <taxon>Onchocercidae</taxon>
        <taxon>Litomosoides</taxon>
    </lineage>
</organism>
<feature type="transmembrane region" description="Helical" evidence="4">
    <location>
        <begin position="175"/>
        <end position="195"/>
    </location>
</feature>
<reference evidence="5 6" key="1">
    <citation type="submission" date="2018-08" db="EMBL/GenBank/DDBJ databases">
        <authorList>
            <person name="Laetsch R D."/>
            <person name="Stevens L."/>
            <person name="Kumar S."/>
            <person name="Blaxter L. M."/>
        </authorList>
    </citation>
    <scope>NUCLEOTIDE SEQUENCE [LARGE SCALE GENOMIC DNA]</scope>
</reference>
<keyword evidence="3 4" id="KW-0472">Membrane</keyword>
<dbReference type="Proteomes" id="UP000277928">
    <property type="component" value="Unassembled WGS sequence"/>
</dbReference>
<dbReference type="PANTHER" id="PTHR12483">
    <property type="entry name" value="SOLUTE CARRIER FAMILY 31 COPPER TRANSPORTERS"/>
    <property type="match status" value="1"/>
</dbReference>
<dbReference type="EMBL" id="UYRX01000366">
    <property type="protein sequence ID" value="VDK80999.1"/>
    <property type="molecule type" value="Genomic_DNA"/>
</dbReference>
<feature type="transmembrane region" description="Helical" evidence="4">
    <location>
        <begin position="54"/>
        <end position="77"/>
    </location>
</feature>
<comment type="similarity">
    <text evidence="4">Belongs to the copper transporter (Ctr) (TC 1.A.56) family. SLC31A subfamily.</text>
</comment>
<proteinExistence type="inferred from homology"/>
<dbReference type="Pfam" id="PF04145">
    <property type="entry name" value="Ctr"/>
    <property type="match status" value="1"/>
</dbReference>
<dbReference type="GO" id="GO:0005375">
    <property type="term" value="F:copper ion transmembrane transporter activity"/>
    <property type="evidence" value="ECO:0007669"/>
    <property type="project" value="UniProtKB-UniRule"/>
</dbReference>
<evidence type="ECO:0000256" key="4">
    <source>
        <dbReference type="RuleBase" id="RU367022"/>
    </source>
</evidence>
<keyword evidence="4" id="KW-0186">Copper</keyword>
<dbReference type="STRING" id="42156.A0A3P6TCD0"/>
<feature type="transmembrane region" description="Helical" evidence="4">
    <location>
        <begin position="147"/>
        <end position="169"/>
    </location>
</feature>
<keyword evidence="4" id="KW-0813">Transport</keyword>
<keyword evidence="6" id="KW-1185">Reference proteome</keyword>
<evidence type="ECO:0000313" key="6">
    <source>
        <dbReference type="Proteomes" id="UP000277928"/>
    </source>
</evidence>
<keyword evidence="4" id="KW-0406">Ion transport</keyword>
<dbReference type="InterPro" id="IPR007274">
    <property type="entry name" value="Cop_transporter"/>
</dbReference>
<keyword evidence="4" id="KW-0187">Copper transport</keyword>
<sequence>MLGQVDHYHLHEMDGELINHGKGHGHQHEHGEHVMKMWFHFGYHEIILFEFWKIESFCGLLLSCLLIFIIACFYEWIKWFRVYLQLSAARCPPSCRHTNDEGKEDEVKQDDKRTVCNSSVSAPLTVTLPPGYQRVSNRTTRRETSPIIRFLQAVLYLVQVTLAYCLMLIAMTYNVWLTIAVIAGAVFGHWLFAILKCFNPLTDDLDTFSSDACH</sequence>
<evidence type="ECO:0000256" key="3">
    <source>
        <dbReference type="ARBA" id="ARBA00023136"/>
    </source>
</evidence>